<dbReference type="AlphaFoldDB" id="A0A9R1CQF3"/>
<accession>A0A9R1CQF3</accession>
<evidence type="ECO:0000313" key="2">
    <source>
        <dbReference type="EMBL" id="MCQ4333154.1"/>
    </source>
</evidence>
<sequence length="96" mass="10561">MDAMLLVAVGLLVGFTLAVTSTMRERYGERYEHEREFLRERQPEAWGLIDAGSAAEETADGDVPADRCPACETANESGYTYCRRCGVRLPVGETGD</sequence>
<dbReference type="Pfam" id="PF24463">
    <property type="entry name" value="DUF7577"/>
    <property type="match status" value="1"/>
</dbReference>
<dbReference type="InterPro" id="IPR055999">
    <property type="entry name" value="DUF7577"/>
</dbReference>
<feature type="domain" description="DUF7577" evidence="1">
    <location>
        <begin position="67"/>
        <end position="90"/>
    </location>
</feature>
<dbReference type="Proteomes" id="UP001139494">
    <property type="component" value="Unassembled WGS sequence"/>
</dbReference>
<keyword evidence="3" id="KW-1185">Reference proteome</keyword>
<comment type="caution">
    <text evidence="2">The sequence shown here is derived from an EMBL/GenBank/DDBJ whole genome shotgun (WGS) entry which is preliminary data.</text>
</comment>
<evidence type="ECO:0000259" key="1">
    <source>
        <dbReference type="Pfam" id="PF24463"/>
    </source>
</evidence>
<evidence type="ECO:0000313" key="3">
    <source>
        <dbReference type="Proteomes" id="UP001139494"/>
    </source>
</evidence>
<gene>
    <name evidence="2" type="ORF">KM295_06610</name>
</gene>
<dbReference type="EMBL" id="JAHLKM010000006">
    <property type="protein sequence ID" value="MCQ4333154.1"/>
    <property type="molecule type" value="Genomic_DNA"/>
</dbReference>
<protein>
    <recommendedName>
        <fullName evidence="1">DUF7577 domain-containing protein</fullName>
    </recommendedName>
</protein>
<dbReference type="RefSeq" id="WP_256029178.1">
    <property type="nucleotide sequence ID" value="NZ_JAHLKM010000006.1"/>
</dbReference>
<proteinExistence type="predicted"/>
<reference evidence="2" key="1">
    <citation type="journal article" date="2023" name="Front. Microbiol.">
        <title>Genomic-based phylogenetic and metabolic analyses of the genus Natronomonas, and description of Natronomonas aquatica sp. nov.</title>
        <authorList>
            <person name="Garcia-Roldan A."/>
            <person name="Duran-Viseras A."/>
            <person name="de la Haba R.R."/>
            <person name="Corral P."/>
            <person name="Sanchez-Porro C."/>
            <person name="Ventosa A."/>
        </authorList>
    </citation>
    <scope>NUCLEOTIDE SEQUENCE</scope>
    <source>
        <strain evidence="2">F2-12</strain>
    </source>
</reference>
<organism evidence="2 3">
    <name type="scientific">Natronomonas aquatica</name>
    <dbReference type="NCBI Taxonomy" id="2841590"/>
    <lineage>
        <taxon>Archaea</taxon>
        <taxon>Methanobacteriati</taxon>
        <taxon>Methanobacteriota</taxon>
        <taxon>Stenosarchaea group</taxon>
        <taxon>Halobacteria</taxon>
        <taxon>Halobacteriales</taxon>
        <taxon>Natronomonadaceae</taxon>
        <taxon>Natronomonas</taxon>
    </lineage>
</organism>
<name>A0A9R1CQF3_9EURY</name>